<keyword evidence="7" id="KW-0256">Endoplasmic reticulum</keyword>
<feature type="transmembrane region" description="Helical" evidence="11">
    <location>
        <begin position="128"/>
        <end position="145"/>
    </location>
</feature>
<evidence type="ECO:0000256" key="1">
    <source>
        <dbReference type="ARBA" id="ARBA00004477"/>
    </source>
</evidence>
<keyword evidence="6 11" id="KW-0812">Transmembrane</keyword>
<evidence type="ECO:0000313" key="12">
    <source>
        <dbReference type="EMBL" id="CAH0383664.1"/>
    </source>
</evidence>
<dbReference type="PANTHER" id="PTHR12646">
    <property type="entry name" value="NOT56 - RELATED"/>
    <property type="match status" value="1"/>
</dbReference>
<comment type="catalytic activity">
    <reaction evidence="10">
        <text>an alpha-D-Man-(1-&gt;2)-alpha-D-Man-(1-&gt;2)-alpha-D-Man-(1-&gt;3)-[alpha-D-Man-(1-&gt;6)]-beta-D-Man-(1-&gt;4)-beta-D-GlcNAc-(1-&gt;4)-alpha-D-GlcNAc-diphospho-di-trans,poly-cis-dolichol + a di-trans,poly-cis-dolichyl beta-D-mannosyl phosphate = an alpha-D-Man-(1-&gt;2)-alpha-D-Man-(1-&gt;2)-alpha-D-Man-(1-&gt;3)-[alpha-D-Man-(1-&gt;3)-alpha-D-Man-(1-&gt;6)]-beta-D-Man-(1-&gt;4)-beta-D-GlcNAc-(1-&gt;4)-alpha-D-GlcNAc-diphospho-di-trans,poly-cis-dolichol + a di-trans,poly-cis-dolichyl phosphate + H(+)</text>
        <dbReference type="Rhea" id="RHEA:29527"/>
        <dbReference type="Rhea" id="RHEA-COMP:19498"/>
        <dbReference type="Rhea" id="RHEA-COMP:19501"/>
        <dbReference type="Rhea" id="RHEA-COMP:19516"/>
        <dbReference type="Rhea" id="RHEA-COMP:19517"/>
        <dbReference type="ChEBI" id="CHEBI:15378"/>
        <dbReference type="ChEBI" id="CHEBI:57683"/>
        <dbReference type="ChEBI" id="CHEBI:58211"/>
        <dbReference type="ChEBI" id="CHEBI:132515"/>
        <dbReference type="ChEBI" id="CHEBI:132516"/>
        <dbReference type="EC" id="2.4.1.258"/>
    </reaction>
    <physiologicalReaction direction="left-to-right" evidence="10">
        <dbReference type="Rhea" id="RHEA:29528"/>
    </physiologicalReaction>
</comment>
<protein>
    <recommendedName>
        <fullName evidence="3">dolichyl-P-Man:Man5GlcNAc2-PP-dolichol alpha-1,3-mannosyltransferase</fullName>
        <ecNumber evidence="3">2.4.1.258</ecNumber>
    </recommendedName>
</protein>
<feature type="transmembrane region" description="Helical" evidence="11">
    <location>
        <begin position="408"/>
        <end position="426"/>
    </location>
</feature>
<dbReference type="Pfam" id="PF05208">
    <property type="entry name" value="ALG3"/>
    <property type="match status" value="1"/>
</dbReference>
<evidence type="ECO:0000256" key="8">
    <source>
        <dbReference type="ARBA" id="ARBA00022989"/>
    </source>
</evidence>
<feature type="transmembrane region" description="Helical" evidence="11">
    <location>
        <begin position="201"/>
        <end position="224"/>
    </location>
</feature>
<keyword evidence="4" id="KW-0328">Glycosyltransferase</keyword>
<keyword evidence="13" id="KW-1185">Reference proteome</keyword>
<evidence type="ECO:0000256" key="6">
    <source>
        <dbReference type="ARBA" id="ARBA00022692"/>
    </source>
</evidence>
<evidence type="ECO:0000256" key="9">
    <source>
        <dbReference type="ARBA" id="ARBA00023136"/>
    </source>
</evidence>
<evidence type="ECO:0000313" key="13">
    <source>
        <dbReference type="Proteomes" id="UP001152759"/>
    </source>
</evidence>
<evidence type="ECO:0000256" key="5">
    <source>
        <dbReference type="ARBA" id="ARBA00022679"/>
    </source>
</evidence>
<feature type="transmembrane region" description="Helical" evidence="11">
    <location>
        <begin position="341"/>
        <end position="364"/>
    </location>
</feature>
<dbReference type="GO" id="GO:0005789">
    <property type="term" value="C:endoplasmic reticulum membrane"/>
    <property type="evidence" value="ECO:0007669"/>
    <property type="project" value="UniProtKB-SubCell"/>
</dbReference>
<sequence>MKPKKKPASQNQWLSKLPNFSRNYKKLFSYRFYLSLLFDTKYLILMALALLIAEVFVNIFIIKWIKYTEIDWIAYMQEVEGVINGTMDYSQLRGDTGPLVYPAGFVYIFTLFYHLTDHGKDINFAQHIFAGLYILTLILVFQLYVKSKKVPPYVLIITCCTSYRIHSIYVLRMFNDPVAMILLYLSLNLFLNNRWSLGSSIYSMAVSIKMNILLFSPVLLLAYWTCLGFIGTLKQLAICAGIQLFLGAPFLLTNPIAYLKGSFDLGRVFLYEWTVNWRFLPEEIFVSKYFHISLLAVHLILLAIFYSSWKVYFTSYARLKYMETRIQPELKKHKKSLDMSTASNLFLTPMFTANFIGVACSRSLHYQFYVWYYHSLPYLLWSTKFPDKYRIMLLGVIELCWNTFPSTMLSSAALHVCHIAILYGLYQNRHVKQNAA</sequence>
<feature type="transmembrane region" description="Helical" evidence="11">
    <location>
        <begin position="178"/>
        <end position="195"/>
    </location>
</feature>
<evidence type="ECO:0000256" key="2">
    <source>
        <dbReference type="ARBA" id="ARBA00004922"/>
    </source>
</evidence>
<evidence type="ECO:0000256" key="7">
    <source>
        <dbReference type="ARBA" id="ARBA00022824"/>
    </source>
</evidence>
<reference evidence="12" key="1">
    <citation type="submission" date="2021-12" db="EMBL/GenBank/DDBJ databases">
        <authorList>
            <person name="King R."/>
        </authorList>
    </citation>
    <scope>NUCLEOTIDE SEQUENCE</scope>
</reference>
<feature type="transmembrane region" description="Helical" evidence="11">
    <location>
        <begin position="236"/>
        <end position="258"/>
    </location>
</feature>
<gene>
    <name evidence="12" type="ORF">BEMITA_LOCUS3099</name>
</gene>
<dbReference type="PANTHER" id="PTHR12646:SF0">
    <property type="entry name" value="DOL-P-MAN:MAN(5)GLCNAC(2)-PP-DOL ALPHA-1,3-MANNOSYLTRANSFERASE"/>
    <property type="match status" value="1"/>
</dbReference>
<evidence type="ECO:0000256" key="11">
    <source>
        <dbReference type="SAM" id="Phobius"/>
    </source>
</evidence>
<feature type="transmembrane region" description="Helical" evidence="11">
    <location>
        <begin position="289"/>
        <end position="312"/>
    </location>
</feature>
<keyword evidence="8 11" id="KW-1133">Transmembrane helix</keyword>
<evidence type="ECO:0000256" key="10">
    <source>
        <dbReference type="ARBA" id="ARBA00049506"/>
    </source>
</evidence>
<evidence type="ECO:0000256" key="3">
    <source>
        <dbReference type="ARBA" id="ARBA00011964"/>
    </source>
</evidence>
<organism evidence="12 13">
    <name type="scientific">Bemisia tabaci</name>
    <name type="common">Sweetpotato whitefly</name>
    <name type="synonym">Aleurodes tabaci</name>
    <dbReference type="NCBI Taxonomy" id="7038"/>
    <lineage>
        <taxon>Eukaryota</taxon>
        <taxon>Metazoa</taxon>
        <taxon>Ecdysozoa</taxon>
        <taxon>Arthropoda</taxon>
        <taxon>Hexapoda</taxon>
        <taxon>Insecta</taxon>
        <taxon>Pterygota</taxon>
        <taxon>Neoptera</taxon>
        <taxon>Paraneoptera</taxon>
        <taxon>Hemiptera</taxon>
        <taxon>Sternorrhyncha</taxon>
        <taxon>Aleyrodoidea</taxon>
        <taxon>Aleyrodidae</taxon>
        <taxon>Aleyrodinae</taxon>
        <taxon>Bemisia</taxon>
    </lineage>
</organism>
<dbReference type="EMBL" id="OU963871">
    <property type="protein sequence ID" value="CAH0383664.1"/>
    <property type="molecule type" value="Genomic_DNA"/>
</dbReference>
<keyword evidence="5" id="KW-0808">Transferase</keyword>
<dbReference type="KEGG" id="btab:109033224"/>
<name>A0A9P0F0I0_BEMTA</name>
<feature type="transmembrane region" description="Helical" evidence="11">
    <location>
        <begin position="99"/>
        <end position="116"/>
    </location>
</feature>
<comment type="pathway">
    <text evidence="2">Protein modification; protein glycosylation.</text>
</comment>
<comment type="subcellular location">
    <subcellularLocation>
        <location evidence="1">Endoplasmic reticulum membrane</location>
        <topology evidence="1">Multi-pass membrane protein</topology>
    </subcellularLocation>
</comment>
<dbReference type="EC" id="2.4.1.258" evidence="3"/>
<evidence type="ECO:0000256" key="4">
    <source>
        <dbReference type="ARBA" id="ARBA00022676"/>
    </source>
</evidence>
<dbReference type="Proteomes" id="UP001152759">
    <property type="component" value="Chromosome 10"/>
</dbReference>
<dbReference type="AlphaFoldDB" id="A0A9P0F0I0"/>
<accession>A0A9P0F0I0</accession>
<keyword evidence="9 11" id="KW-0472">Membrane</keyword>
<dbReference type="GO" id="GO:0052925">
    <property type="term" value="F:dol-P-Man:Man(5)GlcNAc(2)-PP-Dol alpha-1,3-mannosyltransferase activity"/>
    <property type="evidence" value="ECO:0007669"/>
    <property type="project" value="UniProtKB-EC"/>
</dbReference>
<feature type="transmembrane region" description="Helical" evidence="11">
    <location>
        <begin position="42"/>
        <end position="65"/>
    </location>
</feature>
<proteinExistence type="predicted"/>
<dbReference type="InterPro" id="IPR007873">
    <property type="entry name" value="Glycosyltransferase_ALG3"/>
</dbReference>